<evidence type="ECO:0000256" key="1">
    <source>
        <dbReference type="ARBA" id="ARBA00022490"/>
    </source>
</evidence>
<evidence type="ECO:0000256" key="4">
    <source>
        <dbReference type="ARBA" id="ARBA00022679"/>
    </source>
</evidence>
<evidence type="ECO:0000256" key="3">
    <source>
        <dbReference type="ARBA" id="ARBA00022603"/>
    </source>
</evidence>
<proteinExistence type="predicted"/>
<dbReference type="EMBL" id="SACM01000001">
    <property type="protein sequence ID" value="RVT88568.1"/>
    <property type="molecule type" value="Genomic_DNA"/>
</dbReference>
<dbReference type="Gene3D" id="3.40.1010.10">
    <property type="entry name" value="Cobalt-precorrin-4 Transmethylase, Domain 1"/>
    <property type="match status" value="1"/>
</dbReference>
<dbReference type="AlphaFoldDB" id="A0A437LT56"/>
<organism evidence="7 8">
    <name type="scientific">Inhella crocodyli</name>
    <dbReference type="NCBI Taxonomy" id="2499851"/>
    <lineage>
        <taxon>Bacteria</taxon>
        <taxon>Pseudomonadati</taxon>
        <taxon>Pseudomonadota</taxon>
        <taxon>Betaproteobacteria</taxon>
        <taxon>Burkholderiales</taxon>
        <taxon>Sphaerotilaceae</taxon>
        <taxon>Inhella</taxon>
    </lineage>
</organism>
<dbReference type="RefSeq" id="WP_127681873.1">
    <property type="nucleotide sequence ID" value="NZ_SACM01000001.1"/>
</dbReference>
<keyword evidence="4 7" id="KW-0808">Transferase</keyword>
<dbReference type="InterPro" id="IPR008189">
    <property type="entry name" value="rRNA_ssu_MeTfrase_I"/>
</dbReference>
<comment type="caution">
    <text evidence="7">The sequence shown here is derived from an EMBL/GenBank/DDBJ whole genome shotgun (WGS) entry which is preliminary data.</text>
</comment>
<evidence type="ECO:0000313" key="8">
    <source>
        <dbReference type="Proteomes" id="UP000288587"/>
    </source>
</evidence>
<feature type="domain" description="Tetrapyrrole methylase" evidence="6">
    <location>
        <begin position="92"/>
        <end position="229"/>
    </location>
</feature>
<keyword evidence="8" id="KW-1185">Reference proteome</keyword>
<evidence type="ECO:0000256" key="5">
    <source>
        <dbReference type="ARBA" id="ARBA00022691"/>
    </source>
</evidence>
<keyword evidence="1" id="KW-0963">Cytoplasm</keyword>
<dbReference type="Proteomes" id="UP000288587">
    <property type="component" value="Unassembled WGS sequence"/>
</dbReference>
<gene>
    <name evidence="7" type="ORF">EOD73_06255</name>
</gene>
<dbReference type="SUPFAM" id="SSF53790">
    <property type="entry name" value="Tetrapyrrole methylase"/>
    <property type="match status" value="1"/>
</dbReference>
<dbReference type="InterPro" id="IPR000878">
    <property type="entry name" value="4pyrrol_Mease"/>
</dbReference>
<dbReference type="GO" id="GO:0032259">
    <property type="term" value="P:methylation"/>
    <property type="evidence" value="ECO:0007669"/>
    <property type="project" value="UniProtKB-KW"/>
</dbReference>
<dbReference type="OrthoDB" id="7061662at2"/>
<dbReference type="InterPro" id="IPR035996">
    <property type="entry name" value="4pyrrol_Methylase_sf"/>
</dbReference>
<sequence>MTAPRLLLIPAPLDFGLDASAALDELLPLRTVRAAATLHHWVVENAKTARAFLKRVEAIAPLALPLQQLHIQELPRPPKGASRGPVDLGPLLAPLRAGHDLGLLSEAGLPAVADPGAHLVAAAHQAGFSVQSLPGSSSIVQALAASGLNGQSFAFHGYAPTDAAARLQRLREWEAQSRKLQQTQVLIETPYRNAALLQALLQALQPSTRLAVSRALTTPQEWTRSATVAQWRQHASDLPGDQPAMFSWLAAAG</sequence>
<dbReference type="GO" id="GO:0008168">
    <property type="term" value="F:methyltransferase activity"/>
    <property type="evidence" value="ECO:0007669"/>
    <property type="project" value="UniProtKB-KW"/>
</dbReference>
<dbReference type="InterPro" id="IPR014777">
    <property type="entry name" value="4pyrrole_Mease_sub1"/>
</dbReference>
<keyword evidence="5" id="KW-0949">S-adenosyl-L-methionine</keyword>
<dbReference type="GO" id="GO:0006364">
    <property type="term" value="P:rRNA processing"/>
    <property type="evidence" value="ECO:0007669"/>
    <property type="project" value="UniProtKB-KW"/>
</dbReference>
<keyword evidence="3 7" id="KW-0489">Methyltransferase</keyword>
<evidence type="ECO:0000256" key="2">
    <source>
        <dbReference type="ARBA" id="ARBA00022552"/>
    </source>
</evidence>
<evidence type="ECO:0000259" key="6">
    <source>
        <dbReference type="Pfam" id="PF00590"/>
    </source>
</evidence>
<dbReference type="PANTHER" id="PTHR46111:SF2">
    <property type="entry name" value="SAM-DEPENDENT METHYLTRANSFERASE"/>
    <property type="match status" value="1"/>
</dbReference>
<accession>A0A437LT56</accession>
<dbReference type="InterPro" id="IPR014776">
    <property type="entry name" value="4pyrrole_Mease_sub2"/>
</dbReference>
<dbReference type="PANTHER" id="PTHR46111">
    <property type="entry name" value="RIBOSOMAL RNA SMALL SUBUNIT METHYLTRANSFERASE I"/>
    <property type="match status" value="1"/>
</dbReference>
<dbReference type="Gene3D" id="3.30.950.10">
    <property type="entry name" value="Methyltransferase, Cobalt-precorrin-4 Transmethylase, Domain 2"/>
    <property type="match status" value="1"/>
</dbReference>
<name>A0A437LT56_9BURK</name>
<dbReference type="Pfam" id="PF00590">
    <property type="entry name" value="TP_methylase"/>
    <property type="match status" value="1"/>
</dbReference>
<evidence type="ECO:0000313" key="7">
    <source>
        <dbReference type="EMBL" id="RVT88568.1"/>
    </source>
</evidence>
<protein>
    <submittedName>
        <fullName evidence="7">Ribosomal RNA small subunit methyltransferase I</fullName>
    </submittedName>
</protein>
<dbReference type="CDD" id="cd11649">
    <property type="entry name" value="RsmI_like"/>
    <property type="match status" value="1"/>
</dbReference>
<keyword evidence="2" id="KW-0698">rRNA processing</keyword>
<reference evidence="7 8" key="1">
    <citation type="submission" date="2019-01" db="EMBL/GenBank/DDBJ databases">
        <authorList>
            <person name="Chen W.-M."/>
        </authorList>
    </citation>
    <scope>NUCLEOTIDE SEQUENCE [LARGE SCALE GENOMIC DNA]</scope>
    <source>
        <strain evidence="7 8">CCP-18</strain>
    </source>
</reference>